<evidence type="ECO:0000256" key="4">
    <source>
        <dbReference type="ARBA" id="ARBA00023004"/>
    </source>
</evidence>
<evidence type="ECO:0000313" key="7">
    <source>
        <dbReference type="EMBL" id="SHF38018.1"/>
    </source>
</evidence>
<dbReference type="GO" id="GO:0046872">
    <property type="term" value="F:metal ion binding"/>
    <property type="evidence" value="ECO:0007669"/>
    <property type="project" value="UniProtKB-KW"/>
</dbReference>
<evidence type="ECO:0000313" key="8">
    <source>
        <dbReference type="Proteomes" id="UP000184076"/>
    </source>
</evidence>
<dbReference type="Gene3D" id="3.40.50.11540">
    <property type="entry name" value="NADH-ubiquinone oxidoreductase 51kDa subunit"/>
    <property type="match status" value="1"/>
</dbReference>
<dbReference type="InterPro" id="IPR011538">
    <property type="entry name" value="Nuo51_FMN-bd"/>
</dbReference>
<dbReference type="PANTHER" id="PTHR43578">
    <property type="entry name" value="NADH-QUINONE OXIDOREDUCTASE SUBUNIT F"/>
    <property type="match status" value="1"/>
</dbReference>
<evidence type="ECO:0000256" key="2">
    <source>
        <dbReference type="ARBA" id="ARBA00022485"/>
    </source>
</evidence>
<dbReference type="RefSeq" id="WP_073038715.1">
    <property type="nucleotide sequence ID" value="NZ_FQVB01000016.1"/>
</dbReference>
<dbReference type="FunFam" id="3.40.50.11540:FF:000001">
    <property type="entry name" value="NADH dehydrogenase [ubiquinone] flavoprotein 1, mitochondrial"/>
    <property type="match status" value="1"/>
</dbReference>
<dbReference type="STRING" id="1121391.SAMN02745206_01867"/>
<dbReference type="InterPro" id="IPR036249">
    <property type="entry name" value="Thioredoxin-like_sf"/>
</dbReference>
<keyword evidence="5" id="KW-0411">Iron-sulfur</keyword>
<keyword evidence="8" id="KW-1185">Reference proteome</keyword>
<dbReference type="PROSITE" id="PS51379">
    <property type="entry name" value="4FE4S_FER_2"/>
    <property type="match status" value="2"/>
</dbReference>
<evidence type="ECO:0000256" key="1">
    <source>
        <dbReference type="ARBA" id="ARBA00007523"/>
    </source>
</evidence>
<dbReference type="InterPro" id="IPR037225">
    <property type="entry name" value="Nuo51_FMN-bd_sf"/>
</dbReference>
<dbReference type="PANTHER" id="PTHR43578:SF3">
    <property type="entry name" value="NADH-QUINONE OXIDOREDUCTASE SUBUNIT F"/>
    <property type="match status" value="1"/>
</dbReference>
<accession>A0A1M5B6D5</accession>
<dbReference type="InterPro" id="IPR019575">
    <property type="entry name" value="Nuop51_4Fe4S-bd"/>
</dbReference>
<reference evidence="8" key="1">
    <citation type="submission" date="2016-11" db="EMBL/GenBank/DDBJ databases">
        <authorList>
            <person name="Varghese N."/>
            <person name="Submissions S."/>
        </authorList>
    </citation>
    <scope>NUCLEOTIDE SEQUENCE [LARGE SCALE GENOMIC DNA]</scope>
    <source>
        <strain evidence="8">DSM 9756</strain>
    </source>
</reference>
<proteinExistence type="inferred from homology"/>
<evidence type="ECO:0000256" key="5">
    <source>
        <dbReference type="ARBA" id="ARBA00023014"/>
    </source>
</evidence>
<keyword evidence="3" id="KW-0479">Metal-binding</keyword>
<protein>
    <submittedName>
        <fullName evidence="7">NADH-quinone oxidoreductase subunit F</fullName>
    </submittedName>
</protein>
<gene>
    <name evidence="7" type="ORF">SAMN02745206_01867</name>
</gene>
<dbReference type="AlphaFoldDB" id="A0A1M5B6D5"/>
<dbReference type="SUPFAM" id="SSF52833">
    <property type="entry name" value="Thioredoxin-like"/>
    <property type="match status" value="1"/>
</dbReference>
<keyword evidence="2" id="KW-0004">4Fe-4S</keyword>
<evidence type="ECO:0000256" key="3">
    <source>
        <dbReference type="ARBA" id="ARBA00022723"/>
    </source>
</evidence>
<dbReference type="SUPFAM" id="SSF142019">
    <property type="entry name" value="Nqo1 FMN-binding domain-like"/>
    <property type="match status" value="1"/>
</dbReference>
<dbReference type="Gene3D" id="6.10.250.1450">
    <property type="match status" value="1"/>
</dbReference>
<dbReference type="SMART" id="SM00928">
    <property type="entry name" value="NADH_4Fe-4S"/>
    <property type="match status" value="1"/>
</dbReference>
<feature type="domain" description="4Fe-4S ferredoxin-type" evidence="6">
    <location>
        <begin position="566"/>
        <end position="596"/>
    </location>
</feature>
<dbReference type="Gene3D" id="3.40.30.10">
    <property type="entry name" value="Glutaredoxin"/>
    <property type="match status" value="1"/>
</dbReference>
<dbReference type="SUPFAM" id="SSF54862">
    <property type="entry name" value="4Fe-4S ferredoxins"/>
    <property type="match status" value="1"/>
</dbReference>
<feature type="domain" description="4Fe-4S ferredoxin-type" evidence="6">
    <location>
        <begin position="597"/>
        <end position="629"/>
    </location>
</feature>
<dbReference type="FunFam" id="1.20.1440.230:FF:000001">
    <property type="entry name" value="Mitochondrial NADH dehydrogenase flavoprotein 1"/>
    <property type="match status" value="1"/>
</dbReference>
<evidence type="ECO:0000259" key="6">
    <source>
        <dbReference type="PROSITE" id="PS51379"/>
    </source>
</evidence>
<dbReference type="Gene3D" id="3.30.70.20">
    <property type="match status" value="1"/>
</dbReference>
<dbReference type="InterPro" id="IPR037207">
    <property type="entry name" value="Nuop51_4Fe4S-bd_sf"/>
</dbReference>
<keyword evidence="4" id="KW-0408">Iron</keyword>
<dbReference type="InterPro" id="IPR017896">
    <property type="entry name" value="4Fe4S_Fe-S-bd"/>
</dbReference>
<dbReference type="Pfam" id="PF10589">
    <property type="entry name" value="NADH_4Fe-4S"/>
    <property type="match status" value="1"/>
</dbReference>
<dbReference type="OrthoDB" id="9805533at2"/>
<dbReference type="CDD" id="cd02980">
    <property type="entry name" value="TRX_Fd_family"/>
    <property type="match status" value="1"/>
</dbReference>
<dbReference type="InterPro" id="IPR017900">
    <property type="entry name" value="4Fe4S_Fe_S_CS"/>
</dbReference>
<dbReference type="SUPFAM" id="SSF140490">
    <property type="entry name" value="Nqo1C-terminal domain-like"/>
    <property type="match status" value="1"/>
</dbReference>
<dbReference type="GO" id="GO:0051539">
    <property type="term" value="F:4 iron, 4 sulfur cluster binding"/>
    <property type="evidence" value="ECO:0007669"/>
    <property type="project" value="UniProtKB-KW"/>
</dbReference>
<dbReference type="Pfam" id="PF01512">
    <property type="entry name" value="Complex1_51K"/>
    <property type="match status" value="1"/>
</dbReference>
<dbReference type="PROSITE" id="PS00198">
    <property type="entry name" value="4FE4S_FER_1"/>
    <property type="match status" value="1"/>
</dbReference>
<name>A0A1M5B6D5_9BACT</name>
<dbReference type="SUPFAM" id="SSF142984">
    <property type="entry name" value="Nqo1 middle domain-like"/>
    <property type="match status" value="1"/>
</dbReference>
<dbReference type="EMBL" id="FQVB01000016">
    <property type="protein sequence ID" value="SHF38018.1"/>
    <property type="molecule type" value="Genomic_DNA"/>
</dbReference>
<dbReference type="Proteomes" id="UP000184076">
    <property type="component" value="Unassembled WGS sequence"/>
</dbReference>
<dbReference type="Gene3D" id="1.20.1440.230">
    <property type="entry name" value="NADH-ubiquinone oxidoreductase 51kDa subunit, iron-sulphur binding domain"/>
    <property type="match status" value="1"/>
</dbReference>
<sequence>MHKLDPEKRLALLAEEARKRQAQASREDVPTLRIVMSTCGLAAGAAETRAAFEEALERRGLEARIVAVGCLGHCYAEPLVVIHHPASGFPPLCYYNIDPGKARMLVDSFLLDGDPALEYVLGAMVPNDLLPAVTDFPRFSMEQRVVMEHCGAIDPHSLDDYLALGGYGALATALGRSPGWVLDEVARSGLRGRGGAGFPTGRKWRLAAEAPADSKVVICNADEGDPGAYMDRTIMESNPHQLLEGMALCAYAVGAEEAIVYVRAEYPLAVRTIQRAIDDARKAGLLGERILGSDFSLHIRVFQGSGAFVCGEETALIQSIEGRRGMPQHRPPYPVEAGLWGRPTVVNNVKTLSTVPAILTRGAHWFRSIGTEKSPGTAIFSVVGNVTHAGLVEIPMGTTLRTLIFDVCGGIPKKKAFKAVQIGGPSGGCLSGDFLDTSIDFDSLTEAGAMMGSGGMVVMDEDSCMVDVARYFLDFTQNESCGKCTFCRIGTRHLLLILDRITKGEGREEDLELLDTLSRDIRDGSLCGLGKTAPNPVLTSLRYFRDEYEAHVREKRCPALKCRALTAFYIDLDKCARGCDACVGCCPVEAIFTTRGRKKAIDQELCVKCGECVTACPPEYDAVVRVSPAHLAPIIERPQPSEGRG</sequence>
<dbReference type="Gene3D" id="3.10.20.600">
    <property type="match status" value="1"/>
</dbReference>
<dbReference type="Pfam" id="PF13237">
    <property type="entry name" value="Fer4_10"/>
    <property type="match status" value="1"/>
</dbReference>
<comment type="similarity">
    <text evidence="1">Belongs to the complex I 51 kDa subunit family.</text>
</comment>
<organism evidence="7 8">
    <name type="scientific">Desulfacinum infernum DSM 9756</name>
    <dbReference type="NCBI Taxonomy" id="1121391"/>
    <lineage>
        <taxon>Bacteria</taxon>
        <taxon>Pseudomonadati</taxon>
        <taxon>Thermodesulfobacteriota</taxon>
        <taxon>Syntrophobacteria</taxon>
        <taxon>Syntrophobacterales</taxon>
        <taxon>Syntrophobacteraceae</taxon>
        <taxon>Desulfacinum</taxon>
    </lineage>
</organism>